<feature type="compositionally biased region" description="Polar residues" evidence="7">
    <location>
        <begin position="11"/>
        <end position="27"/>
    </location>
</feature>
<feature type="region of interest" description="Disordered" evidence="7">
    <location>
        <begin position="1"/>
        <end position="27"/>
    </location>
</feature>
<comment type="caution">
    <text evidence="9">The sequence shown here is derived from an EMBL/GenBank/DDBJ whole genome shotgun (WGS) entry which is preliminary data.</text>
</comment>
<keyword evidence="1" id="KW-0723">Serine/threonine-protein kinase</keyword>
<dbReference type="GO" id="GO:0005524">
    <property type="term" value="F:ATP binding"/>
    <property type="evidence" value="ECO:0007669"/>
    <property type="project" value="UniProtKB-UniRule"/>
</dbReference>
<dbReference type="Proteomes" id="UP000266743">
    <property type="component" value="Chromosome 7"/>
</dbReference>
<dbReference type="PROSITE" id="PS00108">
    <property type="entry name" value="PROTEIN_KINASE_ST"/>
    <property type="match status" value="1"/>
</dbReference>
<feature type="compositionally biased region" description="Low complexity" evidence="7">
    <location>
        <begin position="447"/>
        <end position="460"/>
    </location>
</feature>
<proteinExistence type="predicted"/>
<feature type="compositionally biased region" description="Polar residues" evidence="7">
    <location>
        <begin position="504"/>
        <end position="529"/>
    </location>
</feature>
<gene>
    <name evidence="9" type="ORF">DPX39_070051100</name>
</gene>
<feature type="region of interest" description="Disordered" evidence="7">
    <location>
        <begin position="325"/>
        <end position="357"/>
    </location>
</feature>
<evidence type="ECO:0000256" key="3">
    <source>
        <dbReference type="ARBA" id="ARBA00022741"/>
    </source>
</evidence>
<dbReference type="InterPro" id="IPR011009">
    <property type="entry name" value="Kinase-like_dom_sf"/>
</dbReference>
<feature type="compositionally biased region" description="Polar residues" evidence="7">
    <location>
        <begin position="536"/>
        <end position="549"/>
    </location>
</feature>
<keyword evidence="3 6" id="KW-0547">Nucleotide-binding</keyword>
<evidence type="ECO:0000259" key="8">
    <source>
        <dbReference type="PROSITE" id="PS50011"/>
    </source>
</evidence>
<dbReference type="SUPFAM" id="SSF56112">
    <property type="entry name" value="Protein kinase-like (PK-like)"/>
    <property type="match status" value="1"/>
</dbReference>
<feature type="compositionally biased region" description="Low complexity" evidence="7">
    <location>
        <begin position="1"/>
        <end position="10"/>
    </location>
</feature>
<evidence type="ECO:0000256" key="2">
    <source>
        <dbReference type="ARBA" id="ARBA00022679"/>
    </source>
</evidence>
<name>A0A3L6L461_9TRYP</name>
<protein>
    <submittedName>
        <fullName evidence="9">Serine/threonine-protein kinase</fullName>
    </submittedName>
</protein>
<evidence type="ECO:0000256" key="5">
    <source>
        <dbReference type="ARBA" id="ARBA00022840"/>
    </source>
</evidence>
<dbReference type="InterPro" id="IPR050494">
    <property type="entry name" value="Ser_Thr_dual-spec_kinase"/>
</dbReference>
<dbReference type="PANTHER" id="PTHR24058:SF131">
    <property type="entry name" value="KINASE, PUTATIVE-RELATED"/>
    <property type="match status" value="1"/>
</dbReference>
<dbReference type="PROSITE" id="PS50011">
    <property type="entry name" value="PROTEIN_KINASE_DOM"/>
    <property type="match status" value="1"/>
</dbReference>
<dbReference type="Gene3D" id="3.30.200.20">
    <property type="entry name" value="Phosphorylase Kinase, domain 1"/>
    <property type="match status" value="1"/>
</dbReference>
<evidence type="ECO:0000256" key="7">
    <source>
        <dbReference type="SAM" id="MobiDB-lite"/>
    </source>
</evidence>
<keyword evidence="4 9" id="KW-0418">Kinase</keyword>
<feature type="compositionally biased region" description="Polar residues" evidence="7">
    <location>
        <begin position="388"/>
        <end position="407"/>
    </location>
</feature>
<accession>A0A3L6L461</accession>
<dbReference type="Pfam" id="PF00069">
    <property type="entry name" value="Pkinase"/>
    <property type="match status" value="1"/>
</dbReference>
<dbReference type="InterPro" id="IPR017441">
    <property type="entry name" value="Protein_kinase_ATP_BS"/>
</dbReference>
<dbReference type="PROSITE" id="PS00107">
    <property type="entry name" value="PROTEIN_KINASE_ATP"/>
    <property type="match status" value="1"/>
</dbReference>
<feature type="region of interest" description="Disordered" evidence="7">
    <location>
        <begin position="385"/>
        <end position="407"/>
    </location>
</feature>
<dbReference type="AlphaFoldDB" id="A0A3L6L461"/>
<evidence type="ECO:0000313" key="9">
    <source>
        <dbReference type="EMBL" id="RHW71419.1"/>
    </source>
</evidence>
<feature type="binding site" evidence="6">
    <location>
        <position position="114"/>
    </location>
    <ligand>
        <name>ATP</name>
        <dbReference type="ChEBI" id="CHEBI:30616"/>
    </ligand>
</feature>
<feature type="compositionally biased region" description="Polar residues" evidence="7">
    <location>
        <begin position="482"/>
        <end position="497"/>
    </location>
</feature>
<keyword evidence="5 6" id="KW-0067">ATP-binding</keyword>
<sequence length="693" mass="74947">MQQQQQQQQQPSQNAEASRSRQCSSSFGRPCVALSWNIMQLYKRINSKLCEEMRRRPTRSRCNDGYDDKHGHYFMYTGEEIWGRYTVLGALGRGSFGTVLRCFDEKHQEQVAVKVVRNGDYFRAQGLIEVDIVSRLNNIPALDNLVVRLRKVFMWKNHLVLVFEMLSMNLFQLIQRTNYNGVSLDLTRKFAYQLVLVLKQLEEHDPPIIHSDVKPENVVLRDASRSSIRLIDFGSACFMRQGATLYKYVQSRFYRSVEVILELNYDTAIDRWSLGCMLVELHTGVPLFPGKTEVDQIARFTGVLGPIPDDMIERSGKKDIFFHDSRQSQQQHPLGTGCPPEDTPEEETLPAVGQRQEVVASPSPVIAADVLHSLSAASSVSAVTATSGPQGACSSGVPATSGPSPTCTTAASLSGRIVTRNATCVPCSSTLGMSCQGGSSTSNNNIASTKGTSASATSAARRPMTAVNMTSSGKKGGAAPSTAMTGASRGLSSTPSTYKMRFPPSNSLKPQSKSPSTSNVGIANANTAADSGGGNSNATENAGHSTAAVSSRAPGWSRPSNSTPKLRPAAGVLGSGTGPLFGTSTLPQGRVTAPQQMEATTAKSPFTLRVPPTPEQCQSLADIIGVYTGGPRGCRRGQAGHDVSDYLVFLDFIQRLLCYDPKERLSCADALRHPFLSALEVQRQWKYLGVGSS</sequence>
<evidence type="ECO:0000256" key="1">
    <source>
        <dbReference type="ARBA" id="ARBA00022527"/>
    </source>
</evidence>
<dbReference type="EMBL" id="QSBY01000007">
    <property type="protein sequence ID" value="RHW71419.1"/>
    <property type="molecule type" value="Genomic_DNA"/>
</dbReference>
<dbReference type="Gene3D" id="1.10.510.10">
    <property type="entry name" value="Transferase(Phosphotransferase) domain 1"/>
    <property type="match status" value="2"/>
</dbReference>
<dbReference type="SMART" id="SM00220">
    <property type="entry name" value="S_TKc"/>
    <property type="match status" value="1"/>
</dbReference>
<dbReference type="InterPro" id="IPR000719">
    <property type="entry name" value="Prot_kinase_dom"/>
</dbReference>
<feature type="region of interest" description="Disordered" evidence="7">
    <location>
        <begin position="436"/>
        <end position="588"/>
    </location>
</feature>
<dbReference type="InterPro" id="IPR008271">
    <property type="entry name" value="Ser/Thr_kinase_AS"/>
</dbReference>
<feature type="domain" description="Protein kinase" evidence="8">
    <location>
        <begin position="85"/>
        <end position="676"/>
    </location>
</feature>
<evidence type="ECO:0000256" key="4">
    <source>
        <dbReference type="ARBA" id="ARBA00022777"/>
    </source>
</evidence>
<reference evidence="9" key="1">
    <citation type="submission" date="2018-09" db="EMBL/GenBank/DDBJ databases">
        <title>whole genome sequence of T. equiperdum IVM-t1 strain.</title>
        <authorList>
            <person name="Suganuma K."/>
        </authorList>
    </citation>
    <scope>NUCLEOTIDE SEQUENCE [LARGE SCALE GENOMIC DNA]</scope>
    <source>
        <strain evidence="9">IVM-t1</strain>
    </source>
</reference>
<dbReference type="PANTHER" id="PTHR24058">
    <property type="entry name" value="DUAL SPECIFICITY PROTEIN KINASE"/>
    <property type="match status" value="1"/>
</dbReference>
<feature type="compositionally biased region" description="Polar residues" evidence="7">
    <location>
        <begin position="436"/>
        <end position="446"/>
    </location>
</feature>
<dbReference type="GO" id="GO:0004674">
    <property type="term" value="F:protein serine/threonine kinase activity"/>
    <property type="evidence" value="ECO:0007669"/>
    <property type="project" value="UniProtKB-KW"/>
</dbReference>
<keyword evidence="2" id="KW-0808">Transferase</keyword>
<organism evidence="9">
    <name type="scientific">Trypanosoma brucei equiperdum</name>
    <dbReference type="NCBI Taxonomy" id="630700"/>
    <lineage>
        <taxon>Eukaryota</taxon>
        <taxon>Discoba</taxon>
        <taxon>Euglenozoa</taxon>
        <taxon>Kinetoplastea</taxon>
        <taxon>Metakinetoplastina</taxon>
        <taxon>Trypanosomatida</taxon>
        <taxon>Trypanosomatidae</taxon>
        <taxon>Trypanosoma</taxon>
    </lineage>
</organism>
<evidence type="ECO:0000256" key="6">
    <source>
        <dbReference type="PROSITE-ProRule" id="PRU10141"/>
    </source>
</evidence>